<evidence type="ECO:0000313" key="4">
    <source>
        <dbReference type="Proteomes" id="UP000004994"/>
    </source>
</evidence>
<dbReference type="EnsemblPlants" id="Solyc02g050180.3.1">
    <property type="protein sequence ID" value="Solyc02g050180.3.1"/>
    <property type="gene ID" value="Solyc02g050180.3"/>
</dbReference>
<protein>
    <submittedName>
        <fullName evidence="3">Uncharacterized protein</fullName>
    </submittedName>
</protein>
<feature type="transmembrane region" description="Helical" evidence="2">
    <location>
        <begin position="34"/>
        <end position="50"/>
    </location>
</feature>
<dbReference type="InParanoid" id="A0A3Q7EY11"/>
<dbReference type="STRING" id="4081.A0A3Q7EY11"/>
<keyword evidence="4" id="KW-1185">Reference proteome</keyword>
<keyword evidence="2" id="KW-0812">Transmembrane</keyword>
<evidence type="ECO:0000256" key="1">
    <source>
        <dbReference type="SAM" id="MobiDB-lite"/>
    </source>
</evidence>
<dbReference type="InterPro" id="IPR006927">
    <property type="entry name" value="DUF639"/>
</dbReference>
<dbReference type="Proteomes" id="UP000004994">
    <property type="component" value="Chromosome 2"/>
</dbReference>
<dbReference type="PaxDb" id="4081-Solyc02g050180.2.1"/>
<dbReference type="Gramene" id="Solyc02g050180.3.1">
    <property type="protein sequence ID" value="Solyc02g050180.3.1"/>
    <property type="gene ID" value="Solyc02g050180.3"/>
</dbReference>
<sequence>MNQLQLLASWKDPWKSILFMVFVSYAIIREWIKYALPSLLVVLAVIMFWRRNVRKGKPLEPLKVIAPPPKNAVEQLLILQEAITQLEALIQSGNIILLKVRALIFAVLPQATDRTALLLVIVALSFAFVPLKYLILFAFVESFTSNMPLRKIGSERDLRRVREWWIRIPAAPVQLIKPDDKKDKSKKPIFKKEKKHEE</sequence>
<dbReference type="OMA" id="PHANEQR"/>
<accession>A0A3Q7EY11</accession>
<feature type="region of interest" description="Disordered" evidence="1">
    <location>
        <begin position="177"/>
        <end position="198"/>
    </location>
</feature>
<proteinExistence type="predicted"/>
<dbReference type="PANTHER" id="PTHR31860:SF4">
    <property type="entry name" value="OS02G0637800 PROTEIN"/>
    <property type="match status" value="1"/>
</dbReference>
<evidence type="ECO:0000256" key="2">
    <source>
        <dbReference type="SAM" id="Phobius"/>
    </source>
</evidence>
<dbReference type="PANTHER" id="PTHR31860">
    <property type="entry name" value="HEAT-INDUCIBLE TRANSCRIPTION REPRESSOR (DUF639)-RELATED"/>
    <property type="match status" value="1"/>
</dbReference>
<reference evidence="3" key="1">
    <citation type="journal article" date="2012" name="Nature">
        <title>The tomato genome sequence provides insights into fleshy fruit evolution.</title>
        <authorList>
            <consortium name="Tomato Genome Consortium"/>
        </authorList>
    </citation>
    <scope>NUCLEOTIDE SEQUENCE [LARGE SCALE GENOMIC DNA]</scope>
    <source>
        <strain evidence="3">cv. Heinz 1706</strain>
    </source>
</reference>
<keyword evidence="2" id="KW-1133">Transmembrane helix</keyword>
<name>A0A3Q7EY11_SOLLC</name>
<reference evidence="3" key="2">
    <citation type="submission" date="2019-01" db="UniProtKB">
        <authorList>
            <consortium name="EnsemblPlants"/>
        </authorList>
    </citation>
    <scope>IDENTIFICATION</scope>
    <source>
        <strain evidence="3">cv. Heinz 1706</strain>
    </source>
</reference>
<dbReference type="AlphaFoldDB" id="A0A3Q7EY11"/>
<organism evidence="3">
    <name type="scientific">Solanum lycopersicum</name>
    <name type="common">Tomato</name>
    <name type="synonym">Lycopersicon esculentum</name>
    <dbReference type="NCBI Taxonomy" id="4081"/>
    <lineage>
        <taxon>Eukaryota</taxon>
        <taxon>Viridiplantae</taxon>
        <taxon>Streptophyta</taxon>
        <taxon>Embryophyta</taxon>
        <taxon>Tracheophyta</taxon>
        <taxon>Spermatophyta</taxon>
        <taxon>Magnoliopsida</taxon>
        <taxon>eudicotyledons</taxon>
        <taxon>Gunneridae</taxon>
        <taxon>Pentapetalae</taxon>
        <taxon>asterids</taxon>
        <taxon>lamiids</taxon>
        <taxon>Solanales</taxon>
        <taxon>Solanaceae</taxon>
        <taxon>Solanoideae</taxon>
        <taxon>Solaneae</taxon>
        <taxon>Solanum</taxon>
        <taxon>Solanum subgen. Lycopersicon</taxon>
    </lineage>
</organism>
<evidence type="ECO:0000313" key="3">
    <source>
        <dbReference type="EnsemblPlants" id="Solyc02g050180.3.1"/>
    </source>
</evidence>
<feature type="transmembrane region" description="Helical" evidence="2">
    <location>
        <begin position="116"/>
        <end position="140"/>
    </location>
</feature>
<dbReference type="Pfam" id="PF04842">
    <property type="entry name" value="DUF639"/>
    <property type="match status" value="1"/>
</dbReference>
<keyword evidence="2" id="KW-0472">Membrane</keyword>
<feature type="compositionally biased region" description="Basic residues" evidence="1">
    <location>
        <begin position="184"/>
        <end position="198"/>
    </location>
</feature>